<dbReference type="AlphaFoldDB" id="A0A919F0L6"/>
<reference evidence="2" key="1">
    <citation type="journal article" date="2019" name="Int. J. Syst. Evol. Microbiol.">
        <title>The Global Catalogue of Microorganisms (GCM) 10K type strain sequencing project: providing services to taxonomists for standard genome sequencing and annotation.</title>
        <authorList>
            <consortium name="The Broad Institute Genomics Platform"/>
            <consortium name="The Broad Institute Genome Sequencing Center for Infectious Disease"/>
            <person name="Wu L."/>
            <person name="Ma J."/>
        </authorList>
    </citation>
    <scope>NUCLEOTIDE SEQUENCE [LARGE SCALE GENOMIC DNA]</scope>
    <source>
        <strain evidence="2">JCM 4253</strain>
    </source>
</reference>
<dbReference type="Proteomes" id="UP000619355">
    <property type="component" value="Unassembled WGS sequence"/>
</dbReference>
<sequence>MRNDAAYRAVVFGALRATTEDGPTSYAEEHALSAAVNRWAGTNGVGPVPMDSLVRLIGAAGYQHFRTERRGYFAGLAIKENGA</sequence>
<name>A0A919F0L6_9ACTN</name>
<proteinExistence type="predicted"/>
<evidence type="ECO:0000313" key="2">
    <source>
        <dbReference type="Proteomes" id="UP000619355"/>
    </source>
</evidence>
<gene>
    <name evidence="1" type="ORF">GCM10018980_58440</name>
</gene>
<evidence type="ECO:0000313" key="1">
    <source>
        <dbReference type="EMBL" id="GHG66226.1"/>
    </source>
</evidence>
<comment type="caution">
    <text evidence="1">The sequence shown here is derived from an EMBL/GenBank/DDBJ whole genome shotgun (WGS) entry which is preliminary data.</text>
</comment>
<accession>A0A919F0L6</accession>
<organism evidence="1 2">
    <name type="scientific">Streptomyces capoamus</name>
    <dbReference type="NCBI Taxonomy" id="68183"/>
    <lineage>
        <taxon>Bacteria</taxon>
        <taxon>Bacillati</taxon>
        <taxon>Actinomycetota</taxon>
        <taxon>Actinomycetes</taxon>
        <taxon>Kitasatosporales</taxon>
        <taxon>Streptomycetaceae</taxon>
        <taxon>Streptomyces</taxon>
    </lineage>
</organism>
<dbReference type="EMBL" id="BNBF01000021">
    <property type="protein sequence ID" value="GHG66226.1"/>
    <property type="molecule type" value="Genomic_DNA"/>
</dbReference>
<keyword evidence="2" id="KW-1185">Reference proteome</keyword>
<protein>
    <submittedName>
        <fullName evidence="1">Uncharacterized protein</fullName>
    </submittedName>
</protein>